<keyword evidence="2 6" id="KW-0812">Transmembrane</keyword>
<keyword evidence="8" id="KW-1185">Reference proteome</keyword>
<evidence type="ECO:0000256" key="6">
    <source>
        <dbReference type="SAM" id="Phobius"/>
    </source>
</evidence>
<protein>
    <submittedName>
        <fullName evidence="7">Uncharacterized protein</fullName>
    </submittedName>
</protein>
<feature type="region of interest" description="Disordered" evidence="5">
    <location>
        <begin position="1"/>
        <end position="77"/>
    </location>
</feature>
<dbReference type="PANTHER" id="PTHR18843">
    <property type="entry name" value="TORSIN-1A-INTERACTING PROTEIN"/>
    <property type="match status" value="1"/>
</dbReference>
<feature type="compositionally biased region" description="Low complexity" evidence="5">
    <location>
        <begin position="56"/>
        <end position="65"/>
    </location>
</feature>
<dbReference type="GO" id="GO:0016020">
    <property type="term" value="C:membrane"/>
    <property type="evidence" value="ECO:0007669"/>
    <property type="project" value="UniProtKB-SubCell"/>
</dbReference>
<evidence type="ECO:0000256" key="3">
    <source>
        <dbReference type="ARBA" id="ARBA00022989"/>
    </source>
</evidence>
<evidence type="ECO:0000256" key="5">
    <source>
        <dbReference type="SAM" id="MobiDB-lite"/>
    </source>
</evidence>
<evidence type="ECO:0000256" key="2">
    <source>
        <dbReference type="ARBA" id="ARBA00022692"/>
    </source>
</evidence>
<evidence type="ECO:0000256" key="4">
    <source>
        <dbReference type="ARBA" id="ARBA00023136"/>
    </source>
</evidence>
<dbReference type="GO" id="GO:0061024">
    <property type="term" value="P:membrane organization"/>
    <property type="evidence" value="ECO:0007669"/>
    <property type="project" value="TreeGrafter"/>
</dbReference>
<dbReference type="GO" id="GO:0001671">
    <property type="term" value="F:ATPase activator activity"/>
    <property type="evidence" value="ECO:0007669"/>
    <property type="project" value="InterPro"/>
</dbReference>
<reference evidence="7" key="1">
    <citation type="submission" date="2021-12" db="EMBL/GenBank/DDBJ databases">
        <authorList>
            <person name="King R."/>
        </authorList>
    </citation>
    <scope>NUCLEOTIDE SEQUENCE</scope>
</reference>
<dbReference type="OrthoDB" id="6258998at2759"/>
<dbReference type="Gene3D" id="3.40.50.12190">
    <property type="match status" value="1"/>
</dbReference>
<feature type="transmembrane region" description="Helical" evidence="6">
    <location>
        <begin position="109"/>
        <end position="128"/>
    </location>
</feature>
<proteinExistence type="predicted"/>
<feature type="compositionally biased region" description="Basic and acidic residues" evidence="5">
    <location>
        <begin position="39"/>
        <end position="55"/>
    </location>
</feature>
<name>A0A9P0B7Q5_BRAAE</name>
<keyword evidence="3 6" id="KW-1133">Transmembrane helix</keyword>
<dbReference type="AlphaFoldDB" id="A0A9P0B7Q5"/>
<dbReference type="EMBL" id="OV121135">
    <property type="protein sequence ID" value="CAH0556021.1"/>
    <property type="molecule type" value="Genomic_DNA"/>
</dbReference>
<organism evidence="7 8">
    <name type="scientific">Brassicogethes aeneus</name>
    <name type="common">Rape pollen beetle</name>
    <name type="synonym">Meligethes aeneus</name>
    <dbReference type="NCBI Taxonomy" id="1431903"/>
    <lineage>
        <taxon>Eukaryota</taxon>
        <taxon>Metazoa</taxon>
        <taxon>Ecdysozoa</taxon>
        <taxon>Arthropoda</taxon>
        <taxon>Hexapoda</taxon>
        <taxon>Insecta</taxon>
        <taxon>Pterygota</taxon>
        <taxon>Neoptera</taxon>
        <taxon>Endopterygota</taxon>
        <taxon>Coleoptera</taxon>
        <taxon>Polyphaga</taxon>
        <taxon>Cucujiformia</taxon>
        <taxon>Nitidulidae</taxon>
        <taxon>Meligethinae</taxon>
        <taxon>Brassicogethes</taxon>
    </lineage>
</organism>
<dbReference type="Proteomes" id="UP001154078">
    <property type="component" value="Chromosome 4"/>
</dbReference>
<keyword evidence="4 6" id="KW-0472">Membrane</keyword>
<evidence type="ECO:0000256" key="1">
    <source>
        <dbReference type="ARBA" id="ARBA00004370"/>
    </source>
</evidence>
<gene>
    <name evidence="7" type="ORF">MELIAE_LOCUS7232</name>
</gene>
<dbReference type="InterPro" id="IPR008662">
    <property type="entry name" value="TOIP1/2"/>
</dbReference>
<evidence type="ECO:0000313" key="8">
    <source>
        <dbReference type="Proteomes" id="UP001154078"/>
    </source>
</evidence>
<accession>A0A9P0B7Q5</accession>
<dbReference type="InterPro" id="IPR038599">
    <property type="entry name" value="LAP1C-like_C_sf"/>
</dbReference>
<dbReference type="PANTHER" id="PTHR18843:SF7">
    <property type="entry name" value="LAMINA-ASSOCIATED POLYPEPTIDE 1B ISOFORM 1-RELATED"/>
    <property type="match status" value="1"/>
</dbReference>
<sequence>MSKSPRHTSTPYRSVNPVGRPPIRKPDMPDVVSPIVPEKQVKEQKARKKELRDSFTNHSSNSSHNYDSDSESSGNDYKDCVRTKSLSTLSPKKIHSKPSDDNNNQFSCIYVLIIPLMLIVIGIAAFGYDQSTLHIKLYTNEDFEHDFKNQNKELWYNIEGAVNDIEKLNRISVFMFLYTDHNSKEVLDKIVDKITNYYNCKFKYCSLDRVDIEGQKLAEHFFTEDYGRILTTYKEEMEKKGVFIVRNLEDVPTESAQAFHSICDQYEPLVENSFIILTMKVERLPNEPVSFCEEKLRKQWSTLEDDKFYPLYTRISNVIIGIYPEDS</sequence>
<evidence type="ECO:0000313" key="7">
    <source>
        <dbReference type="EMBL" id="CAH0556021.1"/>
    </source>
</evidence>
<comment type="subcellular location">
    <subcellularLocation>
        <location evidence="1">Membrane</location>
    </subcellularLocation>
</comment>